<reference evidence="7" key="1">
    <citation type="submission" date="2015-12" db="EMBL/GenBank/DDBJ databases">
        <title>De novo transcriptome assembly of four potential Pierce s Disease insect vectors from Arizona vineyards.</title>
        <authorList>
            <person name="Tassone E.E."/>
        </authorList>
    </citation>
    <scope>NUCLEOTIDE SEQUENCE</scope>
</reference>
<keyword evidence="2 5" id="KW-0863">Zinc-finger</keyword>
<dbReference type="GO" id="GO:0008270">
    <property type="term" value="F:zinc ion binding"/>
    <property type="evidence" value="ECO:0007669"/>
    <property type="project" value="UniProtKB-KW"/>
</dbReference>
<dbReference type="SUPFAM" id="SSF57716">
    <property type="entry name" value="Glucocorticoid receptor-like (DNA-binding domain)"/>
    <property type="match status" value="1"/>
</dbReference>
<protein>
    <recommendedName>
        <fullName evidence="6">THAP-type domain-containing protein</fullName>
    </recommendedName>
</protein>
<feature type="non-terminal residue" evidence="7">
    <location>
        <position position="156"/>
    </location>
</feature>
<evidence type="ECO:0000259" key="6">
    <source>
        <dbReference type="PROSITE" id="PS50950"/>
    </source>
</evidence>
<evidence type="ECO:0000256" key="3">
    <source>
        <dbReference type="ARBA" id="ARBA00022833"/>
    </source>
</evidence>
<dbReference type="GO" id="GO:0043565">
    <property type="term" value="F:sequence-specific DNA binding"/>
    <property type="evidence" value="ECO:0007669"/>
    <property type="project" value="InterPro"/>
</dbReference>
<dbReference type="InterPro" id="IPR006612">
    <property type="entry name" value="THAP_Znf"/>
</dbReference>
<dbReference type="PANTHER" id="PTHR46600">
    <property type="entry name" value="THAP DOMAIN-CONTAINING"/>
    <property type="match status" value="1"/>
</dbReference>
<name>A0A1B6D1M2_9HEMI</name>
<proteinExistence type="predicted"/>
<dbReference type="EMBL" id="GEDC01017752">
    <property type="protein sequence ID" value="JAS19546.1"/>
    <property type="molecule type" value="Transcribed_RNA"/>
</dbReference>
<feature type="domain" description="THAP-type" evidence="6">
    <location>
        <begin position="1"/>
        <end position="103"/>
    </location>
</feature>
<gene>
    <name evidence="7" type="ORF">g.16766</name>
</gene>
<evidence type="ECO:0000256" key="1">
    <source>
        <dbReference type="ARBA" id="ARBA00022723"/>
    </source>
</evidence>
<sequence length="156" mass="18408">MPKYDKCCFVYGCFSTSKQSPKLGFHKFPPKYENNFIRTTKYGIKQVVNRRQLWMEALNIGRGASYTVDEVKVCSLHFSKADFFQLEGSTKWYLKKNAVPRRNLPTRWSSPLTTRFSIRSLNRIKYRGYFNIHNPDGRKLTVKRKFLGENYKKATT</sequence>
<dbReference type="AlphaFoldDB" id="A0A1B6D1M2"/>
<dbReference type="PANTHER" id="PTHR46600:SF11">
    <property type="entry name" value="THAP DOMAIN-CONTAINING PROTEIN 10"/>
    <property type="match status" value="1"/>
</dbReference>
<keyword evidence="4 5" id="KW-0238">DNA-binding</keyword>
<accession>A0A1B6D1M2</accession>
<evidence type="ECO:0000256" key="5">
    <source>
        <dbReference type="PROSITE-ProRule" id="PRU00309"/>
    </source>
</evidence>
<organism evidence="7">
    <name type="scientific">Clastoptera arizonana</name>
    <name type="common">Arizona spittle bug</name>
    <dbReference type="NCBI Taxonomy" id="38151"/>
    <lineage>
        <taxon>Eukaryota</taxon>
        <taxon>Metazoa</taxon>
        <taxon>Ecdysozoa</taxon>
        <taxon>Arthropoda</taxon>
        <taxon>Hexapoda</taxon>
        <taxon>Insecta</taxon>
        <taxon>Pterygota</taxon>
        <taxon>Neoptera</taxon>
        <taxon>Paraneoptera</taxon>
        <taxon>Hemiptera</taxon>
        <taxon>Auchenorrhyncha</taxon>
        <taxon>Cercopoidea</taxon>
        <taxon>Clastopteridae</taxon>
        <taxon>Clastoptera</taxon>
    </lineage>
</organism>
<evidence type="ECO:0000256" key="4">
    <source>
        <dbReference type="ARBA" id="ARBA00023125"/>
    </source>
</evidence>
<evidence type="ECO:0000256" key="2">
    <source>
        <dbReference type="ARBA" id="ARBA00022771"/>
    </source>
</evidence>
<keyword evidence="1" id="KW-0479">Metal-binding</keyword>
<evidence type="ECO:0000313" key="7">
    <source>
        <dbReference type="EMBL" id="JAS19546.1"/>
    </source>
</evidence>
<dbReference type="Pfam" id="PF05485">
    <property type="entry name" value="THAP"/>
    <property type="match status" value="1"/>
</dbReference>
<dbReference type="InterPro" id="IPR026516">
    <property type="entry name" value="THAP1/10"/>
</dbReference>
<keyword evidence="3" id="KW-0862">Zinc</keyword>
<dbReference type="SMART" id="SM00980">
    <property type="entry name" value="THAP"/>
    <property type="match status" value="1"/>
</dbReference>
<dbReference type="PROSITE" id="PS50950">
    <property type="entry name" value="ZF_THAP"/>
    <property type="match status" value="1"/>
</dbReference>